<keyword evidence="1" id="KW-0489">Methyltransferase</keyword>
<name>A0A7U3Q6Z5_EDWIC</name>
<accession>A0A7U3Q6Z5</accession>
<geneLocation type="plasmid" evidence="1">
    <name>p3</name>
</geneLocation>
<keyword evidence="1" id="KW-0614">Plasmid</keyword>
<dbReference type="GO" id="GO:0032259">
    <property type="term" value="P:methylation"/>
    <property type="evidence" value="ECO:0007669"/>
    <property type="project" value="UniProtKB-KW"/>
</dbReference>
<dbReference type="AlphaFoldDB" id="A0A7U3Q6Z5"/>
<sequence>MINTSESKKNKCEHNNLEKEYYLGSATGDYVCVDCGATGYGRDWPEREAENDDNA</sequence>
<reference evidence="1" key="2">
    <citation type="submission" date="2020-01" db="EMBL/GenBank/DDBJ databases">
        <authorList>
            <person name="Suja A."/>
            <person name="Matt G."/>
            <person name="Terrence G."/>
            <person name="Lester K."/>
            <person name="Todd B."/>
            <person name="Marsha L."/>
            <person name="James S."/>
            <person name="David W."/>
        </authorList>
    </citation>
    <scope>NUCLEOTIDE SEQUENCE</scope>
    <source>
        <strain evidence="1">S15-405</strain>
        <plasmid evidence="1">p3</plasmid>
    </source>
</reference>
<evidence type="ECO:0000313" key="1">
    <source>
        <dbReference type="EMBL" id="QPI19819.1"/>
    </source>
</evidence>
<keyword evidence="1" id="KW-0808">Transferase</keyword>
<organism evidence="1">
    <name type="scientific">Edwardsiella ictaluri</name>
    <dbReference type="NCBI Taxonomy" id="67780"/>
    <lineage>
        <taxon>Bacteria</taxon>
        <taxon>Pseudomonadati</taxon>
        <taxon>Pseudomonadota</taxon>
        <taxon>Gammaproteobacteria</taxon>
        <taxon>Enterobacterales</taxon>
        <taxon>Hafniaceae</taxon>
        <taxon>Edwardsiella</taxon>
    </lineage>
</organism>
<dbReference type="GO" id="GO:0008168">
    <property type="term" value="F:methyltransferase activity"/>
    <property type="evidence" value="ECO:0007669"/>
    <property type="project" value="UniProtKB-KW"/>
</dbReference>
<protein>
    <submittedName>
        <fullName evidence="1">Putative DNA methylase</fullName>
    </submittedName>
</protein>
<proteinExistence type="predicted"/>
<reference evidence="1" key="1">
    <citation type="journal article" date="2020" name="J. World Aquac. Soc.">
        <title>An orally delivered, live attenuated Edwardsiella ictaluri vaccine efficiently protects channel catfish fingerlings against multiple Edwardsiella ictaluri field isolates.</title>
        <authorList>
            <person name="Aarattuthodiyil S."/>
            <person name="Griffin M.J."/>
            <person name="Greenway T.E."/>
            <person name="Khoo L.H."/>
            <person name="Byars T.S."/>
            <person name="Lewis M."/>
            <person name="Steadman J."/>
            <person name="Wise D.J."/>
        </authorList>
    </citation>
    <scope>NUCLEOTIDE SEQUENCE</scope>
    <source>
        <strain evidence="1">S15-405</strain>
        <plasmid evidence="1">p3</plasmid>
    </source>
</reference>
<dbReference type="EMBL" id="MN942684">
    <property type="protein sequence ID" value="QPI19819.1"/>
    <property type="molecule type" value="Genomic_DNA"/>
</dbReference>